<dbReference type="STRING" id="35608.A0A2U1KJM8"/>
<dbReference type="Pfam" id="PF03171">
    <property type="entry name" value="2OG-FeII_Oxy"/>
    <property type="match status" value="1"/>
</dbReference>
<accession>A0A2U1KJM8</accession>
<protein>
    <submittedName>
        <fullName evidence="3">Non-heme dioxygenase N-terminal domain-containing protein</fullName>
    </submittedName>
</protein>
<keyword evidence="1" id="KW-1133">Transmembrane helix</keyword>
<dbReference type="Gene3D" id="2.60.120.330">
    <property type="entry name" value="B-lactam Antibiotic, Isopenicillin N Synthase, Chain"/>
    <property type="match status" value="1"/>
</dbReference>
<keyword evidence="3" id="KW-0223">Dioxygenase</keyword>
<dbReference type="GO" id="GO:0051213">
    <property type="term" value="F:dioxygenase activity"/>
    <property type="evidence" value="ECO:0007669"/>
    <property type="project" value="UniProtKB-KW"/>
</dbReference>
<dbReference type="EMBL" id="PKPP01017416">
    <property type="protein sequence ID" value="PWA36976.1"/>
    <property type="molecule type" value="Genomic_DNA"/>
</dbReference>
<dbReference type="InterPro" id="IPR027443">
    <property type="entry name" value="IPNS-like_sf"/>
</dbReference>
<keyword evidence="4" id="KW-1185">Reference proteome</keyword>
<dbReference type="InterPro" id="IPR044861">
    <property type="entry name" value="IPNS-like_FE2OG_OXY"/>
</dbReference>
<reference evidence="3 4" key="1">
    <citation type="journal article" date="2018" name="Mol. Plant">
        <title>The genome of Artemisia annua provides insight into the evolution of Asteraceae family and artemisinin biosynthesis.</title>
        <authorList>
            <person name="Shen Q."/>
            <person name="Zhang L."/>
            <person name="Liao Z."/>
            <person name="Wang S."/>
            <person name="Yan T."/>
            <person name="Shi P."/>
            <person name="Liu M."/>
            <person name="Fu X."/>
            <person name="Pan Q."/>
            <person name="Wang Y."/>
            <person name="Lv Z."/>
            <person name="Lu X."/>
            <person name="Zhang F."/>
            <person name="Jiang W."/>
            <person name="Ma Y."/>
            <person name="Chen M."/>
            <person name="Hao X."/>
            <person name="Li L."/>
            <person name="Tang Y."/>
            <person name="Lv G."/>
            <person name="Zhou Y."/>
            <person name="Sun X."/>
            <person name="Brodelius P.E."/>
            <person name="Rose J.K.C."/>
            <person name="Tang K."/>
        </authorList>
    </citation>
    <scope>NUCLEOTIDE SEQUENCE [LARGE SCALE GENOMIC DNA]</scope>
    <source>
        <strain evidence="4">cv. Huhao1</strain>
        <tissue evidence="3">Leaf</tissue>
    </source>
</reference>
<feature type="transmembrane region" description="Helical" evidence="1">
    <location>
        <begin position="20"/>
        <end position="40"/>
    </location>
</feature>
<sequence>MRRLPLTYFIYQKQNIFSLLFGYFVLPHIDFNFFIALDWMKGSSPTLLIGVLTSVLPTDAFVTGVGHQYRVYDLRLLLACVCSCFDSHLEFCYNLGCTYSFCVQYPQGVDVSKGPKWEPVPEMCSTPDITLGITSHTDPNVLTVLIQNEIGGQLQAKCGEDWVVVERFLVHREEMNSGVWRWDWENGYYGSLISYSYINENTLFKMDSANDMEVTSQDDDTSAYNSPYKSTISAIFLSCATTATILAQKLFTFLATSAATVSLMILKGLDQPIVLKTSPAWVLFLKVAGGRVSYQTASIRTTLDNMVQLPNDC</sequence>
<keyword evidence="1" id="KW-0472">Membrane</keyword>
<gene>
    <name evidence="3" type="ORF">CTI12_AA594840</name>
</gene>
<evidence type="ECO:0000313" key="4">
    <source>
        <dbReference type="Proteomes" id="UP000245207"/>
    </source>
</evidence>
<evidence type="ECO:0000313" key="3">
    <source>
        <dbReference type="EMBL" id="PWA36976.1"/>
    </source>
</evidence>
<dbReference type="AlphaFoldDB" id="A0A2U1KJM8"/>
<proteinExistence type="predicted"/>
<comment type="caution">
    <text evidence="3">The sequence shown here is derived from an EMBL/GenBank/DDBJ whole genome shotgun (WGS) entry which is preliminary data.</text>
</comment>
<feature type="domain" description="Isopenicillin N synthase-like Fe(2+) 2OG dioxygenase" evidence="2">
    <location>
        <begin position="123"/>
        <end position="167"/>
    </location>
</feature>
<organism evidence="3 4">
    <name type="scientific">Artemisia annua</name>
    <name type="common">Sweet wormwood</name>
    <dbReference type="NCBI Taxonomy" id="35608"/>
    <lineage>
        <taxon>Eukaryota</taxon>
        <taxon>Viridiplantae</taxon>
        <taxon>Streptophyta</taxon>
        <taxon>Embryophyta</taxon>
        <taxon>Tracheophyta</taxon>
        <taxon>Spermatophyta</taxon>
        <taxon>Magnoliopsida</taxon>
        <taxon>eudicotyledons</taxon>
        <taxon>Gunneridae</taxon>
        <taxon>Pentapetalae</taxon>
        <taxon>asterids</taxon>
        <taxon>campanulids</taxon>
        <taxon>Asterales</taxon>
        <taxon>Asteraceae</taxon>
        <taxon>Asteroideae</taxon>
        <taxon>Anthemideae</taxon>
        <taxon>Artemisiinae</taxon>
        <taxon>Artemisia</taxon>
    </lineage>
</organism>
<dbReference type="SUPFAM" id="SSF51197">
    <property type="entry name" value="Clavaminate synthase-like"/>
    <property type="match status" value="1"/>
</dbReference>
<keyword evidence="1" id="KW-0812">Transmembrane</keyword>
<dbReference type="OrthoDB" id="288590at2759"/>
<name>A0A2U1KJM8_ARTAN</name>
<dbReference type="Proteomes" id="UP000245207">
    <property type="component" value="Unassembled WGS sequence"/>
</dbReference>
<evidence type="ECO:0000256" key="1">
    <source>
        <dbReference type="SAM" id="Phobius"/>
    </source>
</evidence>
<evidence type="ECO:0000259" key="2">
    <source>
        <dbReference type="Pfam" id="PF03171"/>
    </source>
</evidence>
<keyword evidence="3" id="KW-0560">Oxidoreductase</keyword>